<evidence type="ECO:0000313" key="3">
    <source>
        <dbReference type="Proteomes" id="UP000230750"/>
    </source>
</evidence>
<keyword evidence="3" id="KW-1185">Reference proteome</keyword>
<organism evidence="2 3">
    <name type="scientific">Stichopus japonicus</name>
    <name type="common">Sea cucumber</name>
    <dbReference type="NCBI Taxonomy" id="307972"/>
    <lineage>
        <taxon>Eukaryota</taxon>
        <taxon>Metazoa</taxon>
        <taxon>Echinodermata</taxon>
        <taxon>Eleutherozoa</taxon>
        <taxon>Echinozoa</taxon>
        <taxon>Holothuroidea</taxon>
        <taxon>Aspidochirotacea</taxon>
        <taxon>Aspidochirotida</taxon>
        <taxon>Stichopodidae</taxon>
        <taxon>Apostichopus</taxon>
    </lineage>
</organism>
<dbReference type="Proteomes" id="UP000230750">
    <property type="component" value="Unassembled WGS sequence"/>
</dbReference>
<dbReference type="EMBL" id="MRZV01000468">
    <property type="protein sequence ID" value="PIK49395.1"/>
    <property type="molecule type" value="Genomic_DNA"/>
</dbReference>
<evidence type="ECO:0000313" key="2">
    <source>
        <dbReference type="EMBL" id="PIK49395.1"/>
    </source>
</evidence>
<comment type="caution">
    <text evidence="2">The sequence shown here is derived from an EMBL/GenBank/DDBJ whole genome shotgun (WGS) entry which is preliminary data.</text>
</comment>
<dbReference type="AlphaFoldDB" id="A0A2G8KN61"/>
<reference evidence="2 3" key="1">
    <citation type="journal article" date="2017" name="PLoS Biol.">
        <title>The sea cucumber genome provides insights into morphological evolution and visceral regeneration.</title>
        <authorList>
            <person name="Zhang X."/>
            <person name="Sun L."/>
            <person name="Yuan J."/>
            <person name="Sun Y."/>
            <person name="Gao Y."/>
            <person name="Zhang L."/>
            <person name="Li S."/>
            <person name="Dai H."/>
            <person name="Hamel J.F."/>
            <person name="Liu C."/>
            <person name="Yu Y."/>
            <person name="Liu S."/>
            <person name="Lin W."/>
            <person name="Guo K."/>
            <person name="Jin S."/>
            <person name="Xu P."/>
            <person name="Storey K.B."/>
            <person name="Huan P."/>
            <person name="Zhang T."/>
            <person name="Zhou Y."/>
            <person name="Zhang J."/>
            <person name="Lin C."/>
            <person name="Li X."/>
            <person name="Xing L."/>
            <person name="Huo D."/>
            <person name="Sun M."/>
            <person name="Wang L."/>
            <person name="Mercier A."/>
            <person name="Li F."/>
            <person name="Yang H."/>
            <person name="Xiang J."/>
        </authorList>
    </citation>
    <scope>NUCLEOTIDE SEQUENCE [LARGE SCALE GENOMIC DNA]</scope>
    <source>
        <strain evidence="2">Shaxun</strain>
        <tissue evidence="2">Muscle</tissue>
    </source>
</reference>
<dbReference type="OrthoDB" id="10454881at2759"/>
<proteinExistence type="predicted"/>
<sequence length="326" mass="36960">MNSSPKNNHTSCHDDKRHSPHSLGNEDNTSSSYKPKCETGGYTMPSSPEYIDDAVSNADYASSVFSNIEDYDHESDGINAATLKSLSSVAGAKTENDSCDFVRCLPKCVNFSFPREEWHRLKETQNGRCFGRGEWQKSVLEIIKKSNPFCSFKFSSHRVSMATFRKRRQPAFSTTATCQFDDCNCALKFVVFKGLDGKLTYSGKVQHAKDDIKARFIRRAERKDLYHKFSMGSLKPMKMQISKLSSLQGAIYESGNRDGIGETHHVLQKISSESRSHDRMDSEELKSLLGLMKKQKEEINKDTSIRGYYSTYLSRHCISFALLRVD</sequence>
<accession>A0A2G8KN61</accession>
<evidence type="ECO:0000256" key="1">
    <source>
        <dbReference type="SAM" id="MobiDB-lite"/>
    </source>
</evidence>
<name>A0A2G8KN61_STIJA</name>
<feature type="region of interest" description="Disordered" evidence="1">
    <location>
        <begin position="1"/>
        <end position="39"/>
    </location>
</feature>
<gene>
    <name evidence="2" type="ORF">BSL78_13738</name>
</gene>
<feature type="compositionally biased region" description="Polar residues" evidence="1">
    <location>
        <begin position="1"/>
        <end position="10"/>
    </location>
</feature>
<protein>
    <submittedName>
        <fullName evidence="2">Putative poly</fullName>
    </submittedName>
</protein>